<dbReference type="RefSeq" id="WP_072607212.1">
    <property type="nucleotide sequence ID" value="NZ_CP018171.1"/>
</dbReference>
<dbReference type="EMBL" id="CP018171">
    <property type="protein sequence ID" value="APH73749.1"/>
    <property type="molecule type" value="Genomic_DNA"/>
</dbReference>
<dbReference type="Proteomes" id="UP000182840">
    <property type="component" value="Chromosome"/>
</dbReference>
<evidence type="ECO:0008006" key="5">
    <source>
        <dbReference type="Google" id="ProtNLM"/>
    </source>
</evidence>
<sequence>MGYRYIITEQDEHGIVTVTLNDPEAKNAVSPEMNEEIVAEVERIDRDPSARVMILTGSGRIFCSGGNIKKMIEKGKVLEAEAPSPRDQLSPIDVGIRKVVNSLRSLSKPAIAAVNGPAVGSGIGLAAGCDIRIASSEAKFGWVFVRRGIVPDDMSLALVQQLIGYANAFEWGVTGRTIDAARAKEIGFVGHVVAPEQLMATSRALALEISQNCPPLTVQTFKLVLGESIGQTLEDSARLVAKAQEFVGATEDHHEALRAYGERRTPVWKGR</sequence>
<gene>
    <name evidence="3" type="ORF">BSQ44_21985</name>
</gene>
<dbReference type="InterPro" id="IPR014748">
    <property type="entry name" value="Enoyl-CoA_hydra_C"/>
</dbReference>
<dbReference type="Gene3D" id="3.90.226.10">
    <property type="entry name" value="2-enoyl-CoA Hydratase, Chain A, domain 1"/>
    <property type="match status" value="1"/>
</dbReference>
<dbReference type="KEGG" id="meso:BSQ44_21985"/>
<comment type="similarity">
    <text evidence="1">Belongs to the enoyl-CoA hydratase/isomerase family.</text>
</comment>
<dbReference type="Gene3D" id="1.10.12.10">
    <property type="entry name" value="Lyase 2-enoyl-coa Hydratase, Chain A, domain 2"/>
    <property type="match status" value="1"/>
</dbReference>
<organism evidence="3 4">
    <name type="scientific">Aquibium oceanicum</name>
    <dbReference type="NCBI Taxonomy" id="1670800"/>
    <lineage>
        <taxon>Bacteria</taxon>
        <taxon>Pseudomonadati</taxon>
        <taxon>Pseudomonadota</taxon>
        <taxon>Alphaproteobacteria</taxon>
        <taxon>Hyphomicrobiales</taxon>
        <taxon>Phyllobacteriaceae</taxon>
        <taxon>Aquibium</taxon>
    </lineage>
</organism>
<dbReference type="SUPFAM" id="SSF52096">
    <property type="entry name" value="ClpP/crotonase"/>
    <property type="match status" value="1"/>
</dbReference>
<keyword evidence="4" id="KW-1185">Reference proteome</keyword>
<evidence type="ECO:0000256" key="1">
    <source>
        <dbReference type="ARBA" id="ARBA00005254"/>
    </source>
</evidence>
<keyword evidence="2" id="KW-0456">Lyase</keyword>
<dbReference type="Pfam" id="PF00378">
    <property type="entry name" value="ECH_1"/>
    <property type="match status" value="1"/>
</dbReference>
<proteinExistence type="inferred from homology"/>
<protein>
    <recommendedName>
        <fullName evidence="5">Enoyl-CoA hydratase</fullName>
    </recommendedName>
</protein>
<dbReference type="InterPro" id="IPR029045">
    <property type="entry name" value="ClpP/crotonase-like_dom_sf"/>
</dbReference>
<dbReference type="CDD" id="cd06558">
    <property type="entry name" value="crotonase-like"/>
    <property type="match status" value="1"/>
</dbReference>
<name>A0A1L3SWF9_9HYPH</name>
<dbReference type="STRING" id="1670800.BSQ44_21985"/>
<accession>A0A1L3SWF9</accession>
<evidence type="ECO:0000256" key="2">
    <source>
        <dbReference type="ARBA" id="ARBA00023239"/>
    </source>
</evidence>
<dbReference type="GO" id="GO:0016829">
    <property type="term" value="F:lyase activity"/>
    <property type="evidence" value="ECO:0007669"/>
    <property type="project" value="UniProtKB-KW"/>
</dbReference>
<dbReference type="OrthoDB" id="9795613at2"/>
<dbReference type="GO" id="GO:0006635">
    <property type="term" value="P:fatty acid beta-oxidation"/>
    <property type="evidence" value="ECO:0007669"/>
    <property type="project" value="TreeGrafter"/>
</dbReference>
<dbReference type="InterPro" id="IPR001753">
    <property type="entry name" value="Enoyl-CoA_hydra/iso"/>
</dbReference>
<evidence type="ECO:0000313" key="3">
    <source>
        <dbReference type="EMBL" id="APH73749.1"/>
    </source>
</evidence>
<reference evidence="4" key="1">
    <citation type="submission" date="2016-11" db="EMBL/GenBank/DDBJ databases">
        <title>Mesorhizobium oceanicum sp. nov., isolated from deep seawater in South China Sea.</title>
        <authorList>
            <person name="Fu G.-Y."/>
        </authorList>
    </citation>
    <scope>NUCLEOTIDE SEQUENCE [LARGE SCALE GENOMIC DNA]</scope>
    <source>
        <strain evidence="4">B7</strain>
    </source>
</reference>
<dbReference type="PANTHER" id="PTHR11941">
    <property type="entry name" value="ENOYL-COA HYDRATASE-RELATED"/>
    <property type="match status" value="1"/>
</dbReference>
<dbReference type="PANTHER" id="PTHR11941:SF54">
    <property type="entry name" value="ENOYL-COA HYDRATASE, MITOCHONDRIAL"/>
    <property type="match status" value="1"/>
</dbReference>
<dbReference type="AlphaFoldDB" id="A0A1L3SWF9"/>
<evidence type="ECO:0000313" key="4">
    <source>
        <dbReference type="Proteomes" id="UP000182840"/>
    </source>
</evidence>